<proteinExistence type="predicted"/>
<feature type="domain" description="SET" evidence="1">
    <location>
        <begin position="40"/>
        <end position="158"/>
    </location>
</feature>
<reference evidence="3" key="1">
    <citation type="submission" date="2017-02" db="UniProtKB">
        <authorList>
            <consortium name="WormBaseParasite"/>
        </authorList>
    </citation>
    <scope>IDENTIFICATION</scope>
</reference>
<dbReference type="Proteomes" id="UP000046392">
    <property type="component" value="Unplaced"/>
</dbReference>
<dbReference type="InterPro" id="IPR046341">
    <property type="entry name" value="SET_dom_sf"/>
</dbReference>
<evidence type="ECO:0000313" key="3">
    <source>
        <dbReference type="WBParaSite" id="SPAL_0000582400.1"/>
    </source>
</evidence>
<dbReference type="Gene3D" id="2.170.270.10">
    <property type="entry name" value="SET domain"/>
    <property type="match status" value="1"/>
</dbReference>
<dbReference type="InterPro" id="IPR001214">
    <property type="entry name" value="SET_dom"/>
</dbReference>
<sequence length="166" mass="19743">MQMAGYTLRRRARKVSIDNSSYKRVAFKKFYTDCCEDDGGYVLKAKRPFKYGEKLMDLNGKYIVEPLEAVKILEKCQENPRLHRTKFFIKTNESFFCCDLERSRNDPSYYLLHRRTTGYNCKPTIYYTKEDTNKLNPKISIEATKLIKKNEPIVVYYGILWFLNIK</sequence>
<accession>A0A0N5BIP4</accession>
<keyword evidence="2" id="KW-1185">Reference proteome</keyword>
<dbReference type="SUPFAM" id="SSF82199">
    <property type="entry name" value="SET domain"/>
    <property type="match status" value="1"/>
</dbReference>
<dbReference type="Pfam" id="PF00856">
    <property type="entry name" value="SET"/>
    <property type="match status" value="1"/>
</dbReference>
<organism evidence="2 3">
    <name type="scientific">Strongyloides papillosus</name>
    <name type="common">Intestinal threadworm</name>
    <dbReference type="NCBI Taxonomy" id="174720"/>
    <lineage>
        <taxon>Eukaryota</taxon>
        <taxon>Metazoa</taxon>
        <taxon>Ecdysozoa</taxon>
        <taxon>Nematoda</taxon>
        <taxon>Chromadorea</taxon>
        <taxon>Rhabditida</taxon>
        <taxon>Tylenchina</taxon>
        <taxon>Panagrolaimomorpha</taxon>
        <taxon>Strongyloidoidea</taxon>
        <taxon>Strongyloididae</taxon>
        <taxon>Strongyloides</taxon>
    </lineage>
</organism>
<name>A0A0N5BIP4_STREA</name>
<dbReference type="AlphaFoldDB" id="A0A0N5BIP4"/>
<evidence type="ECO:0000259" key="1">
    <source>
        <dbReference type="Pfam" id="PF00856"/>
    </source>
</evidence>
<evidence type="ECO:0000313" key="2">
    <source>
        <dbReference type="Proteomes" id="UP000046392"/>
    </source>
</evidence>
<protein>
    <submittedName>
        <fullName evidence="3">SET domain-containing protein</fullName>
    </submittedName>
</protein>
<dbReference type="WBParaSite" id="SPAL_0000582400.1">
    <property type="protein sequence ID" value="SPAL_0000582400.1"/>
    <property type="gene ID" value="SPAL_0000582400"/>
</dbReference>